<reference evidence="2 3" key="1">
    <citation type="submission" date="2018-01" db="EMBL/GenBank/DDBJ databases">
        <title>The whole genome sequencing and assembly of Paenibacillus chitinolyticus KCCM 41400 strain.</title>
        <authorList>
            <person name="Kim J.-Y."/>
            <person name="Park M.-K."/>
            <person name="Lee Y.-J."/>
            <person name="Yi H."/>
            <person name="Bahn Y.-S."/>
            <person name="Kim J.F."/>
            <person name="Lee D.-W."/>
        </authorList>
    </citation>
    <scope>NUCLEOTIDE SEQUENCE [LARGE SCALE GENOMIC DNA]</scope>
    <source>
        <strain evidence="2 3">KCCM 41400</strain>
    </source>
</reference>
<evidence type="ECO:0000313" key="4">
    <source>
        <dbReference type="Proteomes" id="UP001527202"/>
    </source>
</evidence>
<organism evidence="2 3">
    <name type="scientific">Paenibacillus chitinolyticus</name>
    <dbReference type="NCBI Taxonomy" id="79263"/>
    <lineage>
        <taxon>Bacteria</taxon>
        <taxon>Bacillati</taxon>
        <taxon>Bacillota</taxon>
        <taxon>Bacilli</taxon>
        <taxon>Bacillales</taxon>
        <taxon>Paenibacillaceae</taxon>
        <taxon>Paenibacillus</taxon>
    </lineage>
</organism>
<sequence>MLYHFSEEPDIPAFLPRKPQGCEDLPPVVWAVDEGHAHLYYFPRECPRIVYTLTGDVGEEDKRLLFGPAASDTVIAIESAWLERLRQTVLYRYTFEERDFRLLDATAGYYTAEEPVTPVSVEPVGDLLDKLAATGAELRIVPNLNPLRDALLASSVSLFSVIRFRNAQPPE</sequence>
<dbReference type="AlphaFoldDB" id="A0A410WWH2"/>
<accession>A0A410WWH2</accession>
<dbReference type="InterPro" id="IPR049253">
    <property type="entry name" value="DUF6886"/>
</dbReference>
<keyword evidence="4" id="KW-1185">Reference proteome</keyword>
<gene>
    <name evidence="1" type="ORF">M5X16_18185</name>
    <name evidence="2" type="ORF">PC41400_13735</name>
</gene>
<dbReference type="GeneID" id="95375874"/>
<proteinExistence type="predicted"/>
<dbReference type="EMBL" id="JAMDMJ010000023">
    <property type="protein sequence ID" value="MCY9597696.1"/>
    <property type="molecule type" value="Genomic_DNA"/>
</dbReference>
<dbReference type="Proteomes" id="UP001527202">
    <property type="component" value="Unassembled WGS sequence"/>
</dbReference>
<dbReference type="Pfam" id="PF21820">
    <property type="entry name" value="DUF6886"/>
    <property type="match status" value="1"/>
</dbReference>
<reference evidence="1 4" key="2">
    <citation type="submission" date="2022-05" db="EMBL/GenBank/DDBJ databases">
        <title>Genome Sequencing of Bee-Associated Microbes.</title>
        <authorList>
            <person name="Dunlap C."/>
        </authorList>
    </citation>
    <scope>NUCLEOTIDE SEQUENCE [LARGE SCALE GENOMIC DNA]</scope>
    <source>
        <strain evidence="1 4">NRRL B-23120</strain>
    </source>
</reference>
<dbReference type="OrthoDB" id="156685at2"/>
<dbReference type="EMBL" id="CP026520">
    <property type="protein sequence ID" value="QAV18683.1"/>
    <property type="molecule type" value="Genomic_DNA"/>
</dbReference>
<dbReference type="KEGG" id="pchi:PC41400_13735"/>
<evidence type="ECO:0000313" key="1">
    <source>
        <dbReference type="EMBL" id="MCY9597696.1"/>
    </source>
</evidence>
<name>A0A410WWH2_9BACL</name>
<dbReference type="RefSeq" id="WP_042227920.1">
    <property type="nucleotide sequence ID" value="NZ_CP026520.1"/>
</dbReference>
<evidence type="ECO:0000313" key="2">
    <source>
        <dbReference type="EMBL" id="QAV18683.1"/>
    </source>
</evidence>
<evidence type="ECO:0000313" key="3">
    <source>
        <dbReference type="Proteomes" id="UP000288943"/>
    </source>
</evidence>
<protein>
    <submittedName>
        <fullName evidence="2">Uncharacterized protein</fullName>
    </submittedName>
</protein>
<dbReference type="Proteomes" id="UP000288943">
    <property type="component" value="Chromosome"/>
</dbReference>